<dbReference type="OrthoDB" id="2745898at2759"/>
<keyword evidence="2" id="KW-1185">Reference proteome</keyword>
<protein>
    <recommendedName>
        <fullName evidence="3">F-box domain-containing protein</fullName>
    </recommendedName>
</protein>
<dbReference type="Proteomes" id="UP000053593">
    <property type="component" value="Unassembled WGS sequence"/>
</dbReference>
<reference evidence="1 2" key="1">
    <citation type="submission" date="2014-04" db="EMBL/GenBank/DDBJ databases">
        <title>Evolutionary Origins and Diversification of the Mycorrhizal Mutualists.</title>
        <authorList>
            <consortium name="DOE Joint Genome Institute"/>
            <consortium name="Mycorrhizal Genomics Consortium"/>
            <person name="Kohler A."/>
            <person name="Kuo A."/>
            <person name="Nagy L.G."/>
            <person name="Floudas D."/>
            <person name="Copeland A."/>
            <person name="Barry K.W."/>
            <person name="Cichocki N."/>
            <person name="Veneault-Fourrey C."/>
            <person name="LaButti K."/>
            <person name="Lindquist E.A."/>
            <person name="Lipzen A."/>
            <person name="Lundell T."/>
            <person name="Morin E."/>
            <person name="Murat C."/>
            <person name="Riley R."/>
            <person name="Ohm R."/>
            <person name="Sun H."/>
            <person name="Tunlid A."/>
            <person name="Henrissat B."/>
            <person name="Grigoriev I.V."/>
            <person name="Hibbett D.S."/>
            <person name="Martin F."/>
        </authorList>
    </citation>
    <scope>NUCLEOTIDE SEQUENCE [LARGE SCALE GENOMIC DNA]</scope>
    <source>
        <strain evidence="1 2">FD-317 M1</strain>
    </source>
</reference>
<accession>A0A0D0CQ29</accession>
<evidence type="ECO:0000313" key="1">
    <source>
        <dbReference type="EMBL" id="KIK61082.1"/>
    </source>
</evidence>
<proteinExistence type="predicted"/>
<dbReference type="Gene3D" id="3.80.10.10">
    <property type="entry name" value="Ribonuclease Inhibitor"/>
    <property type="match status" value="1"/>
</dbReference>
<gene>
    <name evidence="1" type="ORF">GYMLUDRAFT_261029</name>
</gene>
<sequence>MASLPQEIIDAIVDIIEDHFPTLASVSRISKVFLPRCRKHILASALLSPSTAKFYLLNPHLIPFIQHLLVRGHSFSTSKYPERGGLLRKDLAAICQFLRSLPTLQTLYLLGIKGLSINDVLAMGGRFKRPIAMRLLRSMLNALLPEGMNKEKPLRTFEVILYYIAHCIDARSIEFGNSILTLDELYAFLRTFPSLSSVHFNGRTQVIKSDSFSTSLLSIRELHMLTYYSLAPNVLDVFNSSKIRSLSLRPVYSRDRDVPYREGLKAITEGCRSHLSELCISLTSLDIREVKQFCSDIRFRSFPDLDTLTLTIDTRNMENFGKLGIMLKYLTSRNLHLRTLELKLVLFNFIFQASFDSISEVQELYPHFGGMTRERKTLCAIGDTSIFDNTEKIVVSMEFLIAPILQRKDRELLRHSVVEYMYLSVPLELRGRPNFKYSWNLTYYDPDPVRPAIPDLTFDA</sequence>
<name>A0A0D0CQ29_9AGAR</name>
<dbReference type="EMBL" id="KN834772">
    <property type="protein sequence ID" value="KIK61082.1"/>
    <property type="molecule type" value="Genomic_DNA"/>
</dbReference>
<dbReference type="HOGENOM" id="CLU_050716_0_0_1"/>
<dbReference type="AlphaFoldDB" id="A0A0D0CQ29"/>
<evidence type="ECO:0000313" key="2">
    <source>
        <dbReference type="Proteomes" id="UP000053593"/>
    </source>
</evidence>
<evidence type="ECO:0008006" key="3">
    <source>
        <dbReference type="Google" id="ProtNLM"/>
    </source>
</evidence>
<dbReference type="InterPro" id="IPR032675">
    <property type="entry name" value="LRR_dom_sf"/>
</dbReference>
<organism evidence="1 2">
    <name type="scientific">Collybiopsis luxurians FD-317 M1</name>
    <dbReference type="NCBI Taxonomy" id="944289"/>
    <lineage>
        <taxon>Eukaryota</taxon>
        <taxon>Fungi</taxon>
        <taxon>Dikarya</taxon>
        <taxon>Basidiomycota</taxon>
        <taxon>Agaricomycotina</taxon>
        <taxon>Agaricomycetes</taxon>
        <taxon>Agaricomycetidae</taxon>
        <taxon>Agaricales</taxon>
        <taxon>Marasmiineae</taxon>
        <taxon>Omphalotaceae</taxon>
        <taxon>Collybiopsis</taxon>
        <taxon>Collybiopsis luxurians</taxon>
    </lineage>
</organism>